<dbReference type="Proteomes" id="UP000736335">
    <property type="component" value="Unassembled WGS sequence"/>
</dbReference>
<name>A0A9P6HF52_9AGAM</name>
<feature type="transmembrane region" description="Helical" evidence="2">
    <location>
        <begin position="12"/>
        <end position="35"/>
    </location>
</feature>
<keyword evidence="4" id="KW-1185">Reference proteome</keyword>
<evidence type="ECO:0000313" key="4">
    <source>
        <dbReference type="Proteomes" id="UP000736335"/>
    </source>
</evidence>
<comment type="caution">
    <text evidence="3">The sequence shown here is derived from an EMBL/GenBank/DDBJ whole genome shotgun (WGS) entry which is preliminary data.</text>
</comment>
<dbReference type="EMBL" id="WIUZ02000006">
    <property type="protein sequence ID" value="KAF9785732.1"/>
    <property type="molecule type" value="Genomic_DNA"/>
</dbReference>
<feature type="region of interest" description="Disordered" evidence="1">
    <location>
        <begin position="231"/>
        <end position="259"/>
    </location>
</feature>
<gene>
    <name evidence="3" type="ORF">BJ322DRAFT_1210363</name>
</gene>
<evidence type="ECO:0000256" key="2">
    <source>
        <dbReference type="SAM" id="Phobius"/>
    </source>
</evidence>
<feature type="compositionally biased region" description="Basic and acidic residues" evidence="1">
    <location>
        <begin position="464"/>
        <end position="473"/>
    </location>
</feature>
<reference evidence="3" key="2">
    <citation type="submission" date="2020-11" db="EMBL/GenBank/DDBJ databases">
        <authorList>
            <consortium name="DOE Joint Genome Institute"/>
            <person name="Kuo A."/>
            <person name="Miyauchi S."/>
            <person name="Kiss E."/>
            <person name="Drula E."/>
            <person name="Kohler A."/>
            <person name="Sanchez-Garcia M."/>
            <person name="Andreopoulos B."/>
            <person name="Barry K.W."/>
            <person name="Bonito G."/>
            <person name="Buee M."/>
            <person name="Carver A."/>
            <person name="Chen C."/>
            <person name="Cichocki N."/>
            <person name="Clum A."/>
            <person name="Culley D."/>
            <person name="Crous P.W."/>
            <person name="Fauchery L."/>
            <person name="Girlanda M."/>
            <person name="Hayes R."/>
            <person name="Keri Z."/>
            <person name="Labutti K."/>
            <person name="Lipzen A."/>
            <person name="Lombard V."/>
            <person name="Magnuson J."/>
            <person name="Maillard F."/>
            <person name="Morin E."/>
            <person name="Murat C."/>
            <person name="Nolan M."/>
            <person name="Ohm R."/>
            <person name="Pangilinan J."/>
            <person name="Pereira M."/>
            <person name="Perotto S."/>
            <person name="Peter M."/>
            <person name="Riley R."/>
            <person name="Sitrit Y."/>
            <person name="Stielow B."/>
            <person name="Szollosi G."/>
            <person name="Zifcakova L."/>
            <person name="Stursova M."/>
            <person name="Spatafora J.W."/>
            <person name="Tedersoo L."/>
            <person name="Vaario L.-M."/>
            <person name="Yamada A."/>
            <person name="Yan M."/>
            <person name="Wang P."/>
            <person name="Xu J."/>
            <person name="Bruns T."/>
            <person name="Baldrian P."/>
            <person name="Vilgalys R."/>
            <person name="Henrissat B."/>
            <person name="Grigoriev I.V."/>
            <person name="Hibbett D."/>
            <person name="Nagy L.G."/>
            <person name="Martin F.M."/>
        </authorList>
    </citation>
    <scope>NUCLEOTIDE SEQUENCE</scope>
    <source>
        <strain evidence="3">UH-Tt-Lm1</strain>
    </source>
</reference>
<feature type="region of interest" description="Disordered" evidence="1">
    <location>
        <begin position="464"/>
        <end position="486"/>
    </location>
</feature>
<feature type="compositionally biased region" description="Low complexity" evidence="1">
    <location>
        <begin position="72"/>
        <end position="86"/>
    </location>
</feature>
<keyword evidence="2" id="KW-0472">Membrane</keyword>
<protein>
    <recommendedName>
        <fullName evidence="5">RRM domain-containing protein</fullName>
    </recommendedName>
</protein>
<sequence length="504" mass="55702">MHCYRMSTIMAFTVSNSISLFYLAIVILSFTTHYAHNPHLIDICNTIWLTLLAASTNDFVVLLVSYNTLSESSESISPSPSIRTPSPHTPNQPLPHADEQGLDSFLDLSSEESFQDSGLGVSISSREDVDSEEEETADAAELTSLSRVLVTAREGPASSLRKQSTPSLSSESSSVLTVLDTLGADYDEEEEEVTLEVMASQWGSARRRLEGMHKDIIMDLINRLAELSLGPTRSKSAGDKDLQTKPQRPVGNATEQSSCPVPIAKNAPKFAECCELADSTSVPDSWADHNFCHNCSTFRRFIRPMAEDSFFQSTRLAVDNLTHPRSSHYLLPNQPAHHHILSHVFEPFGSIAQRCFLSRIHDGVIIYKSAFGVVDFRSGEEAFGAFLALQGRRIQGEKAHWRLEFLDPEDETFGDRLPTIYSEQPLELIRQLDVVARELGRSEDASSPTAIVGPGRTFETVLEEPGRKVEASEPHQQPTKLNEKKGGAAAAPIFLRSYARVVRA</sequence>
<feature type="region of interest" description="Disordered" evidence="1">
    <location>
        <begin position="116"/>
        <end position="143"/>
    </location>
</feature>
<proteinExistence type="predicted"/>
<feature type="compositionally biased region" description="Acidic residues" evidence="1">
    <location>
        <begin position="129"/>
        <end position="138"/>
    </location>
</feature>
<evidence type="ECO:0000313" key="3">
    <source>
        <dbReference type="EMBL" id="KAF9785732.1"/>
    </source>
</evidence>
<feature type="region of interest" description="Disordered" evidence="1">
    <location>
        <begin position="153"/>
        <end position="172"/>
    </location>
</feature>
<organism evidence="3 4">
    <name type="scientific">Thelephora terrestris</name>
    <dbReference type="NCBI Taxonomy" id="56493"/>
    <lineage>
        <taxon>Eukaryota</taxon>
        <taxon>Fungi</taxon>
        <taxon>Dikarya</taxon>
        <taxon>Basidiomycota</taxon>
        <taxon>Agaricomycotina</taxon>
        <taxon>Agaricomycetes</taxon>
        <taxon>Thelephorales</taxon>
        <taxon>Thelephoraceae</taxon>
        <taxon>Thelephora</taxon>
    </lineage>
</organism>
<evidence type="ECO:0000256" key="1">
    <source>
        <dbReference type="SAM" id="MobiDB-lite"/>
    </source>
</evidence>
<dbReference type="AlphaFoldDB" id="A0A9P6HF52"/>
<accession>A0A9P6HF52</accession>
<keyword evidence="2" id="KW-1133">Transmembrane helix</keyword>
<keyword evidence="2" id="KW-0812">Transmembrane</keyword>
<feature type="region of interest" description="Disordered" evidence="1">
    <location>
        <begin position="72"/>
        <end position="100"/>
    </location>
</feature>
<reference evidence="3" key="1">
    <citation type="journal article" date="2020" name="Nat. Commun.">
        <title>Large-scale genome sequencing of mycorrhizal fungi provides insights into the early evolution of symbiotic traits.</title>
        <authorList>
            <person name="Miyauchi S."/>
            <person name="Kiss E."/>
            <person name="Kuo A."/>
            <person name="Drula E."/>
            <person name="Kohler A."/>
            <person name="Sanchez-Garcia M."/>
            <person name="Morin E."/>
            <person name="Andreopoulos B."/>
            <person name="Barry K.W."/>
            <person name="Bonito G."/>
            <person name="Buee M."/>
            <person name="Carver A."/>
            <person name="Chen C."/>
            <person name="Cichocki N."/>
            <person name="Clum A."/>
            <person name="Culley D."/>
            <person name="Crous P.W."/>
            <person name="Fauchery L."/>
            <person name="Girlanda M."/>
            <person name="Hayes R.D."/>
            <person name="Keri Z."/>
            <person name="LaButti K."/>
            <person name="Lipzen A."/>
            <person name="Lombard V."/>
            <person name="Magnuson J."/>
            <person name="Maillard F."/>
            <person name="Murat C."/>
            <person name="Nolan M."/>
            <person name="Ohm R.A."/>
            <person name="Pangilinan J."/>
            <person name="Pereira M.F."/>
            <person name="Perotto S."/>
            <person name="Peter M."/>
            <person name="Pfister S."/>
            <person name="Riley R."/>
            <person name="Sitrit Y."/>
            <person name="Stielow J.B."/>
            <person name="Szollosi G."/>
            <person name="Zifcakova L."/>
            <person name="Stursova M."/>
            <person name="Spatafora J.W."/>
            <person name="Tedersoo L."/>
            <person name="Vaario L.M."/>
            <person name="Yamada A."/>
            <person name="Yan M."/>
            <person name="Wang P."/>
            <person name="Xu J."/>
            <person name="Bruns T."/>
            <person name="Baldrian P."/>
            <person name="Vilgalys R."/>
            <person name="Dunand C."/>
            <person name="Henrissat B."/>
            <person name="Grigoriev I.V."/>
            <person name="Hibbett D."/>
            <person name="Nagy L.G."/>
            <person name="Martin F.M."/>
        </authorList>
    </citation>
    <scope>NUCLEOTIDE SEQUENCE</scope>
    <source>
        <strain evidence="3">UH-Tt-Lm1</strain>
    </source>
</reference>
<evidence type="ECO:0008006" key="5">
    <source>
        <dbReference type="Google" id="ProtNLM"/>
    </source>
</evidence>